<keyword evidence="1" id="KW-0805">Transcription regulation</keyword>
<accession>A0A6A2WEA2</accession>
<evidence type="ECO:0000313" key="7">
    <source>
        <dbReference type="Proteomes" id="UP000440041"/>
    </source>
</evidence>
<dbReference type="AlphaFoldDB" id="A0A6A2WEA2"/>
<dbReference type="Gene3D" id="1.10.357.10">
    <property type="entry name" value="Tetracycline Repressor, domain 2"/>
    <property type="match status" value="1"/>
</dbReference>
<dbReference type="PROSITE" id="PS50977">
    <property type="entry name" value="HTH_TETR_2"/>
    <property type="match status" value="1"/>
</dbReference>
<gene>
    <name evidence="6" type="ORF">DSM100238_0843</name>
</gene>
<dbReference type="OrthoDB" id="9796019at2"/>
<dbReference type="InterPro" id="IPR001647">
    <property type="entry name" value="HTH_TetR"/>
</dbReference>
<evidence type="ECO:0000256" key="4">
    <source>
        <dbReference type="PROSITE-ProRule" id="PRU00335"/>
    </source>
</evidence>
<keyword evidence="3" id="KW-0804">Transcription</keyword>
<evidence type="ECO:0000256" key="3">
    <source>
        <dbReference type="ARBA" id="ARBA00023163"/>
    </source>
</evidence>
<keyword evidence="7" id="KW-1185">Reference proteome</keyword>
<dbReference type="InterPro" id="IPR009057">
    <property type="entry name" value="Homeodomain-like_sf"/>
</dbReference>
<name>A0A6A2WEA2_9BIFI</name>
<dbReference type="Gene3D" id="1.10.10.60">
    <property type="entry name" value="Homeodomain-like"/>
    <property type="match status" value="1"/>
</dbReference>
<evidence type="ECO:0000259" key="5">
    <source>
        <dbReference type="PROSITE" id="PS50977"/>
    </source>
</evidence>
<keyword evidence="2 4" id="KW-0238">DNA-binding</keyword>
<dbReference type="Pfam" id="PF00440">
    <property type="entry name" value="TetR_N"/>
    <property type="match status" value="1"/>
</dbReference>
<proteinExistence type="predicted"/>
<feature type="DNA-binding region" description="H-T-H motif" evidence="4">
    <location>
        <begin position="64"/>
        <end position="83"/>
    </location>
</feature>
<dbReference type="GO" id="GO:0000976">
    <property type="term" value="F:transcription cis-regulatory region binding"/>
    <property type="evidence" value="ECO:0007669"/>
    <property type="project" value="TreeGrafter"/>
</dbReference>
<reference evidence="6 7" key="1">
    <citation type="submission" date="2019-09" db="EMBL/GenBank/DDBJ databases">
        <title>Characterization of the phylogenetic diversity of two novel species belonging to the genus Bifidobacterium: Bifidobacterium cebidarum sp. nov. and Bifidobacterium leontopitheci sp. nov.</title>
        <authorList>
            <person name="Lugli G.A."/>
            <person name="Duranti S."/>
            <person name="Milani C."/>
            <person name="Turroni F."/>
            <person name="Ventura M."/>
        </authorList>
    </citation>
    <scope>NUCLEOTIDE SEQUENCE [LARGE SCALE GENOMIC DNA]</scope>
    <source>
        <strain evidence="6 7">DSM 100238</strain>
    </source>
</reference>
<dbReference type="GO" id="GO:0003700">
    <property type="term" value="F:DNA-binding transcription factor activity"/>
    <property type="evidence" value="ECO:0007669"/>
    <property type="project" value="TreeGrafter"/>
</dbReference>
<dbReference type="SUPFAM" id="SSF48498">
    <property type="entry name" value="Tetracyclin repressor-like, C-terminal domain"/>
    <property type="match status" value="1"/>
</dbReference>
<feature type="domain" description="HTH tetR-type" evidence="5">
    <location>
        <begin position="41"/>
        <end position="101"/>
    </location>
</feature>
<sequence length="221" mass="24785">MVIEDKHDDRDSSTLSGLEHATLALPLSAQSRARRDNRRREETDRKIQQAILQIAATQGVGAVTIEEVARRSGVAKTTIYRRYRNTNDMLRRLHAMEWTDTDSDANPVNLAPSRKNLQQLLEAATTRFDEEIGLKAVGVVLSANNGYFEQIVQQVIRPIKQRFTEFFDRGQQAGVFRNGLDLSFIFATIVGSMMASQALTDETATSWAGKMTDLLWPMIAA</sequence>
<dbReference type="InterPro" id="IPR036271">
    <property type="entry name" value="Tet_transcr_reg_TetR-rel_C_sf"/>
</dbReference>
<evidence type="ECO:0000256" key="2">
    <source>
        <dbReference type="ARBA" id="ARBA00023125"/>
    </source>
</evidence>
<evidence type="ECO:0000313" key="6">
    <source>
        <dbReference type="EMBL" id="KAB8299411.1"/>
    </source>
</evidence>
<evidence type="ECO:0000256" key="1">
    <source>
        <dbReference type="ARBA" id="ARBA00023015"/>
    </source>
</evidence>
<dbReference type="SUPFAM" id="SSF46689">
    <property type="entry name" value="Homeodomain-like"/>
    <property type="match status" value="1"/>
</dbReference>
<dbReference type="Proteomes" id="UP000440041">
    <property type="component" value="Unassembled WGS sequence"/>
</dbReference>
<comment type="caution">
    <text evidence="6">The sequence shown here is derived from an EMBL/GenBank/DDBJ whole genome shotgun (WGS) entry which is preliminary data.</text>
</comment>
<dbReference type="PANTHER" id="PTHR30055:SF238">
    <property type="entry name" value="MYCOFACTOCIN BIOSYNTHESIS TRANSCRIPTIONAL REGULATOR MFTR-RELATED"/>
    <property type="match status" value="1"/>
</dbReference>
<protein>
    <submittedName>
        <fullName evidence="6">TetR family transcriptional regulator</fullName>
    </submittedName>
</protein>
<dbReference type="RefSeq" id="WP_152355452.1">
    <property type="nucleotide sequence ID" value="NZ_JBHLXF010000029.1"/>
</dbReference>
<organism evidence="6 7">
    <name type="scientific">Bifidobacterium apri</name>
    <dbReference type="NCBI Taxonomy" id="1769423"/>
    <lineage>
        <taxon>Bacteria</taxon>
        <taxon>Bacillati</taxon>
        <taxon>Actinomycetota</taxon>
        <taxon>Actinomycetes</taxon>
        <taxon>Bifidobacteriales</taxon>
        <taxon>Bifidobacteriaceae</taxon>
        <taxon>Bifidobacterium</taxon>
    </lineage>
</organism>
<dbReference type="EMBL" id="WBSO01000004">
    <property type="protein sequence ID" value="KAB8299411.1"/>
    <property type="molecule type" value="Genomic_DNA"/>
</dbReference>
<dbReference type="PANTHER" id="PTHR30055">
    <property type="entry name" value="HTH-TYPE TRANSCRIPTIONAL REGULATOR RUTR"/>
    <property type="match status" value="1"/>
</dbReference>
<dbReference type="InterPro" id="IPR050109">
    <property type="entry name" value="HTH-type_TetR-like_transc_reg"/>
</dbReference>